<dbReference type="GO" id="GO:0008270">
    <property type="term" value="F:zinc ion binding"/>
    <property type="evidence" value="ECO:0007669"/>
    <property type="project" value="TreeGrafter"/>
</dbReference>
<dbReference type="Gene3D" id="3.30.1490.190">
    <property type="match status" value="1"/>
</dbReference>
<dbReference type="RefSeq" id="WP_013270889.1">
    <property type="nucleotide sequence ID" value="NC_014376.1"/>
</dbReference>
<feature type="binding site" evidence="7">
    <location>
        <position position="85"/>
    </location>
    <ligand>
        <name>Zn(2+)</name>
        <dbReference type="ChEBI" id="CHEBI:29105"/>
    </ligand>
</feature>
<feature type="binding site" evidence="7">
    <location>
        <position position="88"/>
    </location>
    <ligand>
        <name>Zn(2+)</name>
        <dbReference type="ChEBI" id="CHEBI:29105"/>
    </ligand>
</feature>
<keyword evidence="2" id="KW-0678">Repressor</keyword>
<keyword evidence="5" id="KW-0238">DNA-binding</keyword>
<evidence type="ECO:0000256" key="1">
    <source>
        <dbReference type="ARBA" id="ARBA00007957"/>
    </source>
</evidence>
<reference evidence="8" key="1">
    <citation type="submission" date="2010-07" db="EMBL/GenBank/DDBJ databases">
        <title>Complete sequence of Clostridium saccharolyticum WM1.</title>
        <authorList>
            <consortium name="US DOE Joint Genome Institute"/>
            <person name="Lucas S."/>
            <person name="Copeland A."/>
            <person name="Lapidus A."/>
            <person name="Cheng J.-F."/>
            <person name="Bruce D."/>
            <person name="Goodwin L."/>
            <person name="Pitluck S."/>
            <person name="Chertkov O."/>
            <person name="Detter J.C."/>
            <person name="Han C."/>
            <person name="Tapia R."/>
            <person name="Land M."/>
            <person name="Hauser L."/>
            <person name="Chang Y.-J."/>
            <person name="Jeffries C."/>
            <person name="Kyrpides N."/>
            <person name="Ivanova N."/>
            <person name="Mikhailova N."/>
            <person name="Mouttaki H."/>
            <person name="Lin L."/>
            <person name="Zhou J."/>
            <person name="Hemme C.L."/>
            <person name="Woyke T."/>
        </authorList>
    </citation>
    <scope>NUCLEOTIDE SEQUENCE [LARGE SCALE GENOMIC DNA]</scope>
    <source>
        <strain evidence="8">WM1</strain>
    </source>
</reference>
<evidence type="ECO:0000256" key="3">
    <source>
        <dbReference type="ARBA" id="ARBA00022833"/>
    </source>
</evidence>
<keyword evidence="4" id="KW-0805">Transcription regulation</keyword>
<dbReference type="STRING" id="610130.Closa_0146"/>
<dbReference type="InterPro" id="IPR036388">
    <property type="entry name" value="WH-like_DNA-bd_sf"/>
</dbReference>
<dbReference type="Pfam" id="PF01475">
    <property type="entry name" value="FUR"/>
    <property type="match status" value="1"/>
</dbReference>
<feature type="binding site" evidence="7">
    <location>
        <position position="128"/>
    </location>
    <ligand>
        <name>Zn(2+)</name>
        <dbReference type="ChEBI" id="CHEBI:29105"/>
    </ligand>
</feature>
<accession>D9R0Z0</accession>
<dbReference type="InterPro" id="IPR002481">
    <property type="entry name" value="FUR"/>
</dbReference>
<dbReference type="GO" id="GO:0045892">
    <property type="term" value="P:negative regulation of DNA-templated transcription"/>
    <property type="evidence" value="ECO:0007669"/>
    <property type="project" value="TreeGrafter"/>
</dbReference>
<dbReference type="PANTHER" id="PTHR33202:SF7">
    <property type="entry name" value="FERRIC UPTAKE REGULATION PROTEIN"/>
    <property type="match status" value="1"/>
</dbReference>
<dbReference type="GO" id="GO:1900376">
    <property type="term" value="P:regulation of secondary metabolite biosynthetic process"/>
    <property type="evidence" value="ECO:0007669"/>
    <property type="project" value="TreeGrafter"/>
</dbReference>
<dbReference type="Gene3D" id="1.10.10.10">
    <property type="entry name" value="Winged helix-like DNA-binding domain superfamily/Winged helix DNA-binding domain"/>
    <property type="match status" value="1"/>
</dbReference>
<dbReference type="Proteomes" id="UP000001662">
    <property type="component" value="Chromosome"/>
</dbReference>
<evidence type="ECO:0000313" key="8">
    <source>
        <dbReference type="EMBL" id="ADL02789.1"/>
    </source>
</evidence>
<name>D9R0Z0_LACSW</name>
<dbReference type="HOGENOM" id="CLU_096072_5_2_9"/>
<evidence type="ECO:0000256" key="7">
    <source>
        <dbReference type="PIRSR" id="PIRSR602481-1"/>
    </source>
</evidence>
<evidence type="ECO:0000313" key="9">
    <source>
        <dbReference type="Proteomes" id="UP000001662"/>
    </source>
</evidence>
<dbReference type="KEGG" id="csh:Closa_0146"/>
<evidence type="ECO:0000256" key="4">
    <source>
        <dbReference type="ARBA" id="ARBA00023015"/>
    </source>
</evidence>
<dbReference type="InterPro" id="IPR036390">
    <property type="entry name" value="WH_DNA-bd_sf"/>
</dbReference>
<keyword evidence="6" id="KW-0804">Transcription</keyword>
<dbReference type="AlphaFoldDB" id="D9R0Z0"/>
<dbReference type="GO" id="GO:0003700">
    <property type="term" value="F:DNA-binding transcription factor activity"/>
    <property type="evidence" value="ECO:0007669"/>
    <property type="project" value="InterPro"/>
</dbReference>
<dbReference type="GO" id="GO:0000976">
    <property type="term" value="F:transcription cis-regulatory region binding"/>
    <property type="evidence" value="ECO:0007669"/>
    <property type="project" value="TreeGrafter"/>
</dbReference>
<feature type="binding site" evidence="7">
    <location>
        <position position="125"/>
    </location>
    <ligand>
        <name>Zn(2+)</name>
        <dbReference type="ChEBI" id="CHEBI:29105"/>
    </ligand>
</feature>
<organism evidence="8 9">
    <name type="scientific">Lacrimispora saccharolytica (strain ATCC 35040 / DSM 2544 / NRCC 2533 / WM1)</name>
    <name type="common">Clostridium saccharolyticum</name>
    <dbReference type="NCBI Taxonomy" id="610130"/>
    <lineage>
        <taxon>Bacteria</taxon>
        <taxon>Bacillati</taxon>
        <taxon>Bacillota</taxon>
        <taxon>Clostridia</taxon>
        <taxon>Lachnospirales</taxon>
        <taxon>Lachnospiraceae</taxon>
        <taxon>Lacrimispora</taxon>
    </lineage>
</organism>
<gene>
    <name evidence="8" type="ordered locus">Closa_0146</name>
</gene>
<keyword evidence="3 7" id="KW-0862">Zinc</keyword>
<evidence type="ECO:0000256" key="6">
    <source>
        <dbReference type="ARBA" id="ARBA00023163"/>
    </source>
</evidence>
<dbReference type="PANTHER" id="PTHR33202">
    <property type="entry name" value="ZINC UPTAKE REGULATION PROTEIN"/>
    <property type="match status" value="1"/>
</dbReference>
<dbReference type="eggNOG" id="COG0735">
    <property type="taxonomic scope" value="Bacteria"/>
</dbReference>
<dbReference type="SUPFAM" id="SSF46785">
    <property type="entry name" value="Winged helix' DNA-binding domain"/>
    <property type="match status" value="1"/>
</dbReference>
<keyword evidence="7" id="KW-0479">Metal-binding</keyword>
<comment type="cofactor">
    <cofactor evidence="7">
        <name>Zn(2+)</name>
        <dbReference type="ChEBI" id="CHEBI:29105"/>
    </cofactor>
    <text evidence="7">Binds 1 zinc ion per subunit.</text>
</comment>
<dbReference type="PaxDb" id="610130-Closa_0146"/>
<sequence>MANYKTEQRKQLVAFLQENPDKQFSAKQIADCLSDSSVSLSAVYRNLTYLQDKGRINRFTKEGSREFFYQYIHLDDCRNCIHMNCIKCGETVHMNAGIADRMLDDILRIDGFQIKKEKSVIYGICKNCI</sequence>
<dbReference type="InterPro" id="IPR043135">
    <property type="entry name" value="Fur_C"/>
</dbReference>
<keyword evidence="9" id="KW-1185">Reference proteome</keyword>
<comment type="similarity">
    <text evidence="1">Belongs to the Fur family.</text>
</comment>
<evidence type="ECO:0000256" key="2">
    <source>
        <dbReference type="ARBA" id="ARBA00022491"/>
    </source>
</evidence>
<evidence type="ECO:0000256" key="5">
    <source>
        <dbReference type="ARBA" id="ARBA00023125"/>
    </source>
</evidence>
<protein>
    <submittedName>
        <fullName evidence="8">Ferric uptake regulator, Fur family</fullName>
    </submittedName>
</protein>
<dbReference type="OrthoDB" id="8659436at2"/>
<proteinExistence type="inferred from homology"/>
<dbReference type="EMBL" id="CP002109">
    <property type="protein sequence ID" value="ADL02789.1"/>
    <property type="molecule type" value="Genomic_DNA"/>
</dbReference>